<name>A0ACB9TPI3_HOLOL</name>
<comment type="caution">
    <text evidence="1">The sequence shown here is derived from an EMBL/GenBank/DDBJ whole genome shotgun (WGS) entry which is preliminary data.</text>
</comment>
<gene>
    <name evidence="1" type="ORF">MML48_2g00001615</name>
</gene>
<evidence type="ECO:0000313" key="1">
    <source>
        <dbReference type="EMBL" id="KAI4468704.1"/>
    </source>
</evidence>
<reference evidence="1" key="1">
    <citation type="submission" date="2022-04" db="EMBL/GenBank/DDBJ databases">
        <title>Chromosome-scale genome assembly of Holotrichia oblita Faldermann.</title>
        <authorList>
            <person name="Rongchong L."/>
        </authorList>
    </citation>
    <scope>NUCLEOTIDE SEQUENCE</scope>
    <source>
        <strain evidence="1">81SQS9</strain>
    </source>
</reference>
<organism evidence="1 2">
    <name type="scientific">Holotrichia oblita</name>
    <name type="common">Chafer beetle</name>
    <dbReference type="NCBI Taxonomy" id="644536"/>
    <lineage>
        <taxon>Eukaryota</taxon>
        <taxon>Metazoa</taxon>
        <taxon>Ecdysozoa</taxon>
        <taxon>Arthropoda</taxon>
        <taxon>Hexapoda</taxon>
        <taxon>Insecta</taxon>
        <taxon>Pterygota</taxon>
        <taxon>Neoptera</taxon>
        <taxon>Endopterygota</taxon>
        <taxon>Coleoptera</taxon>
        <taxon>Polyphaga</taxon>
        <taxon>Scarabaeiformia</taxon>
        <taxon>Scarabaeidae</taxon>
        <taxon>Melolonthinae</taxon>
        <taxon>Holotrichia</taxon>
    </lineage>
</organism>
<sequence>MAPVEDISDAKNVILFNSSKNELFKLNENYKMFQRKLKLYWKILINKEEISSQILKTSNIIILPGSQNPFEESELNALKSFINEGGRVLVLLAESNQDDTSNINILLEEYGIIPNMDCLIRTHYYKYFHPKECYISDISINTSLNKDKASFNIVYPFGCTMNVNKPGVVAFTSGSTTFPVDRPLGALYYNQNTGMFNWGKQTCNLLVYTVFRKNVGKVNHSLCVSFFFLGGRLIAIGTGHMFADKYLDQEKNEPFREMVFEFLTTNDNIKVTPSDHDDMDVWDYHNVPDTAELSERPKLCLTDAISHTVSADYSKLFDHKMYSMNTSLVPEAIGLYEKLGVKHQPLKVIRPNFEAPLPPLQAAVFPPSFRELPPPSLELFDLDEAFSSVFSRLAQFTNKYLQTGSTSGHSDKELEFYIRECSKIIRLEGESTDAKQILYSVGVQCAQFKSMDTIK</sequence>
<accession>A0ACB9TPI3</accession>
<dbReference type="EMBL" id="CM043016">
    <property type="protein sequence ID" value="KAI4468704.1"/>
    <property type="molecule type" value="Genomic_DNA"/>
</dbReference>
<proteinExistence type="predicted"/>
<evidence type="ECO:0000313" key="2">
    <source>
        <dbReference type="Proteomes" id="UP001056778"/>
    </source>
</evidence>
<dbReference type="Proteomes" id="UP001056778">
    <property type="component" value="Chromosome 2"/>
</dbReference>
<keyword evidence="2" id="KW-1185">Reference proteome</keyword>
<protein>
    <submittedName>
        <fullName evidence="1">Ngd5/osm-6/ift52</fullName>
    </submittedName>
</protein>